<name>A0A923NLF4_9FIRM</name>
<keyword evidence="5" id="KW-0175">Coiled coil</keyword>
<feature type="compositionally biased region" description="Basic and acidic residues" evidence="6">
    <location>
        <begin position="840"/>
        <end position="855"/>
    </location>
</feature>
<dbReference type="Pfam" id="PF12698">
    <property type="entry name" value="ABC2_membrane_3"/>
    <property type="match status" value="2"/>
</dbReference>
<evidence type="ECO:0000256" key="1">
    <source>
        <dbReference type="ARBA" id="ARBA00004141"/>
    </source>
</evidence>
<dbReference type="PANTHER" id="PTHR43077">
    <property type="entry name" value="TRANSPORT PERMEASE YVFS-RELATED"/>
    <property type="match status" value="1"/>
</dbReference>
<dbReference type="InterPro" id="IPR051328">
    <property type="entry name" value="T7SS_ABC-Transporter"/>
</dbReference>
<dbReference type="Gene3D" id="3.40.1710.10">
    <property type="entry name" value="abc type-2 transporter like domain"/>
    <property type="match status" value="1"/>
</dbReference>
<evidence type="ECO:0000256" key="5">
    <source>
        <dbReference type="SAM" id="Coils"/>
    </source>
</evidence>
<feature type="domain" description="ABC-2 type transporter transmembrane" evidence="8">
    <location>
        <begin position="482"/>
        <end position="700"/>
    </location>
</feature>
<dbReference type="NCBIfam" id="TIGR03061">
    <property type="entry name" value="pip_yhgE_Nterm"/>
    <property type="match status" value="1"/>
</dbReference>
<feature type="domain" description="ABC-2 type transporter transmembrane" evidence="8">
    <location>
        <begin position="25"/>
        <end position="164"/>
    </location>
</feature>
<feature type="transmembrane region" description="Helical" evidence="7">
    <location>
        <begin position="527"/>
        <end position="546"/>
    </location>
</feature>
<feature type="coiled-coil region" evidence="5">
    <location>
        <begin position="305"/>
        <end position="332"/>
    </location>
</feature>
<keyword evidence="4 7" id="KW-0472">Membrane</keyword>
<feature type="transmembrane region" description="Helical" evidence="7">
    <location>
        <begin position="567"/>
        <end position="591"/>
    </location>
</feature>
<sequence length="855" mass="93377">MKTIVQIFKRDIRRITHNWVALLVVIGICLIPSLYAWFNIAANYDPYSNTQNIRIAVANLDQGVAGGAAGTLDAGNEIVKNLRKNRELGWRFVTETEAVKGVRSGDYYAAIVIPEDFSSSLVSVFSGKIERPQILYYLNEKKNAIAPKITDTGASTIQEEINTTFVAIAAETVSGLIEDSASLLTGEFSAAKESALSKLDRVNQNLDHYQKVLGNLLTALDKGIDGTKDANALLDDVKTTAESGAESLDNASDLLSSIRKNVSAFSLSFGGTLSDGDALLQSLGNTAVSNISSLNTTAQTVNTNVDQMIRSLQSLLQQNQKIIEQLKALDELLPGSASSKISEAIRTLQADNQRHQTLLKQLQSGNKGIGNLLNSTETASSGIASSLKENRAALKKARRSFEKEGLPSLNHSLDSVSHTSGLLSGILSGVSPSAEQMKEIVGSLDQSFRDTKSAVSGTKRAVESVQTRLSQVTADLNALSDSKAYQDFLKLTDINSESAADFISAPVNLDTEAFYPVKNYGSAMAPFYTNLAIWVGGIVLIAIFRLEVDRDNRIPRFTPVQAYFGRWLLYIVIGQIQALIICVGDLLLLGVQCVSPPAFLFAGMLASFVYVNLIYALSITFKHIGKALSVILVIVQIPGSAGTYPIEMTPGFFQGLHPLLPFTYGIDAMREALAGIYGSHYAVSLLCLALYVPLALLIGIAIRPLFLNLNLMFDKKLAATDLMICEESGGIGRSNIRLATIVKVLSDQEDFRKKLKQRTDRFESKYKTRVRRGFFCILVIPLIFLVLMFSIDSRLVFLVLWIASIIGIALYLICLEYIHDRLKRHRHIAGMSSRSLMESMKQKQGPDEKTKGGSK</sequence>
<evidence type="ECO:0000256" key="4">
    <source>
        <dbReference type="ARBA" id="ARBA00023136"/>
    </source>
</evidence>
<evidence type="ECO:0000259" key="8">
    <source>
        <dbReference type="Pfam" id="PF12698"/>
    </source>
</evidence>
<dbReference type="EMBL" id="JACRYT010000001">
    <property type="protein sequence ID" value="MBC6678218.1"/>
    <property type="molecule type" value="Genomic_DNA"/>
</dbReference>
<dbReference type="RefSeq" id="WP_187301422.1">
    <property type="nucleotide sequence ID" value="NZ_JACRYT010000001.1"/>
</dbReference>
<keyword evidence="10" id="KW-1185">Reference proteome</keyword>
<dbReference type="AlphaFoldDB" id="A0A923NLF4"/>
<organism evidence="9 10">
    <name type="scientific">Zhenpiania hominis</name>
    <dbReference type="NCBI Taxonomy" id="2763644"/>
    <lineage>
        <taxon>Bacteria</taxon>
        <taxon>Bacillati</taxon>
        <taxon>Bacillota</taxon>
        <taxon>Clostridia</taxon>
        <taxon>Peptostreptococcales</taxon>
        <taxon>Anaerovoracaceae</taxon>
        <taxon>Zhenpiania</taxon>
    </lineage>
</organism>
<feature type="transmembrane region" description="Helical" evidence="7">
    <location>
        <begin position="797"/>
        <end position="818"/>
    </location>
</feature>
<feature type="transmembrane region" description="Helical" evidence="7">
    <location>
        <begin position="627"/>
        <end position="646"/>
    </location>
</feature>
<evidence type="ECO:0000313" key="9">
    <source>
        <dbReference type="EMBL" id="MBC6678218.1"/>
    </source>
</evidence>
<dbReference type="NCBIfam" id="TIGR03062">
    <property type="entry name" value="pip_yhgE_Cterm"/>
    <property type="match status" value="1"/>
</dbReference>
<dbReference type="InterPro" id="IPR013525">
    <property type="entry name" value="ABC2_TM"/>
</dbReference>
<evidence type="ECO:0000256" key="2">
    <source>
        <dbReference type="ARBA" id="ARBA00022692"/>
    </source>
</evidence>
<comment type="caution">
    <text evidence="9">The sequence shown here is derived from an EMBL/GenBank/DDBJ whole genome shotgun (WGS) entry which is preliminary data.</text>
</comment>
<keyword evidence="2 7" id="KW-0812">Transmembrane</keyword>
<dbReference type="PANTHER" id="PTHR43077:SF10">
    <property type="entry name" value="TRANSPORT PERMEASE PROTEIN"/>
    <property type="match status" value="1"/>
</dbReference>
<evidence type="ECO:0000256" key="6">
    <source>
        <dbReference type="SAM" id="MobiDB-lite"/>
    </source>
</evidence>
<gene>
    <name evidence="9" type="ORF">H9L42_00025</name>
</gene>
<proteinExistence type="predicted"/>
<evidence type="ECO:0000313" key="10">
    <source>
        <dbReference type="Proteomes" id="UP000602647"/>
    </source>
</evidence>
<dbReference type="GO" id="GO:0016020">
    <property type="term" value="C:membrane"/>
    <property type="evidence" value="ECO:0007669"/>
    <property type="project" value="UniProtKB-SubCell"/>
</dbReference>
<feature type="transmembrane region" description="Helical" evidence="7">
    <location>
        <begin position="20"/>
        <end position="38"/>
    </location>
</feature>
<evidence type="ECO:0000256" key="7">
    <source>
        <dbReference type="SAM" id="Phobius"/>
    </source>
</evidence>
<reference evidence="9" key="1">
    <citation type="submission" date="2020-08" db="EMBL/GenBank/DDBJ databases">
        <title>Genome public.</title>
        <authorList>
            <person name="Liu C."/>
            <person name="Sun Q."/>
        </authorList>
    </citation>
    <scope>NUCLEOTIDE SEQUENCE</scope>
    <source>
        <strain evidence="9">BX12</strain>
    </source>
</reference>
<protein>
    <submittedName>
        <fullName evidence="9">YhgE/Pip domain-containing protein</fullName>
    </submittedName>
</protein>
<dbReference type="Proteomes" id="UP000602647">
    <property type="component" value="Unassembled WGS sequence"/>
</dbReference>
<keyword evidence="3 7" id="KW-1133">Transmembrane helix</keyword>
<comment type="subcellular location">
    <subcellularLocation>
        <location evidence="1">Membrane</location>
        <topology evidence="1">Multi-pass membrane protein</topology>
    </subcellularLocation>
</comment>
<feature type="region of interest" description="Disordered" evidence="6">
    <location>
        <begin position="834"/>
        <end position="855"/>
    </location>
</feature>
<evidence type="ECO:0000256" key="3">
    <source>
        <dbReference type="ARBA" id="ARBA00022989"/>
    </source>
</evidence>
<feature type="transmembrane region" description="Helical" evidence="7">
    <location>
        <begin position="597"/>
        <end position="615"/>
    </location>
</feature>
<dbReference type="InterPro" id="IPR017500">
    <property type="entry name" value="Phage_infect_YhgE_N"/>
</dbReference>
<accession>A0A923NLF4</accession>
<feature type="transmembrane region" description="Helical" evidence="7">
    <location>
        <begin position="681"/>
        <end position="706"/>
    </location>
</feature>
<feature type="transmembrane region" description="Helical" evidence="7">
    <location>
        <begin position="773"/>
        <end position="791"/>
    </location>
</feature>
<dbReference type="InterPro" id="IPR017501">
    <property type="entry name" value="Phage_infect_YhgE_C"/>
</dbReference>
<dbReference type="GO" id="GO:0140359">
    <property type="term" value="F:ABC-type transporter activity"/>
    <property type="evidence" value="ECO:0007669"/>
    <property type="project" value="InterPro"/>
</dbReference>